<comment type="caution">
    <text evidence="1">The sequence shown here is derived from an EMBL/GenBank/DDBJ whole genome shotgun (WGS) entry which is preliminary data.</text>
</comment>
<evidence type="ECO:0000313" key="1">
    <source>
        <dbReference type="EMBL" id="MPM72885.1"/>
    </source>
</evidence>
<gene>
    <name evidence="1" type="ORF">SDC9_119861</name>
</gene>
<name>A0A645C5N9_9ZZZZ</name>
<protein>
    <submittedName>
        <fullName evidence="1">Uncharacterized protein</fullName>
    </submittedName>
</protein>
<sequence>MDRWQGIKTCVFGDYFYEVEVNTEVPKCFFPHNNNYRRIRYDEDKVIDFAISYMGKTNRELNILYIRRSSKYAIRIRREERILRFMEEHLNKLKERKEWKYMNKTEEIFEYNGYSFTYMDDVIGYMINRIAYKVLPGMNEDALYGDEYYKNVKHSSMEWKQDGQHGKVAFVIEPILSTIKVLIHTTLDKERMNELIKELQNAVDHIDGKGYYGN</sequence>
<dbReference type="AlphaFoldDB" id="A0A645C5N9"/>
<reference evidence="1" key="1">
    <citation type="submission" date="2019-08" db="EMBL/GenBank/DDBJ databases">
        <authorList>
            <person name="Kucharzyk K."/>
            <person name="Murdoch R.W."/>
            <person name="Higgins S."/>
            <person name="Loffler F."/>
        </authorList>
    </citation>
    <scope>NUCLEOTIDE SEQUENCE</scope>
</reference>
<proteinExistence type="predicted"/>
<accession>A0A645C5N9</accession>
<organism evidence="1">
    <name type="scientific">bioreactor metagenome</name>
    <dbReference type="NCBI Taxonomy" id="1076179"/>
    <lineage>
        <taxon>unclassified sequences</taxon>
        <taxon>metagenomes</taxon>
        <taxon>ecological metagenomes</taxon>
    </lineage>
</organism>
<dbReference type="EMBL" id="VSSQ01025021">
    <property type="protein sequence ID" value="MPM72885.1"/>
    <property type="molecule type" value="Genomic_DNA"/>
</dbReference>